<reference evidence="3" key="2">
    <citation type="submission" date="2020-09" db="EMBL/GenBank/DDBJ databases">
        <authorList>
            <person name="Sun Q."/>
            <person name="Zhou Y."/>
        </authorList>
    </citation>
    <scope>NUCLEOTIDE SEQUENCE</scope>
    <source>
        <strain evidence="3">CGMCC 1.15493</strain>
    </source>
</reference>
<accession>A0A917DK63</accession>
<feature type="domain" description="DUF4055" evidence="2">
    <location>
        <begin position="235"/>
        <end position="374"/>
    </location>
</feature>
<evidence type="ECO:0000259" key="2">
    <source>
        <dbReference type="Pfam" id="PF13264"/>
    </source>
</evidence>
<feature type="region of interest" description="Disordered" evidence="1">
    <location>
        <begin position="1"/>
        <end position="21"/>
    </location>
</feature>
<dbReference type="InterPro" id="IPR025129">
    <property type="entry name" value="DUF4055"/>
</dbReference>
<proteinExistence type="predicted"/>
<evidence type="ECO:0000256" key="1">
    <source>
        <dbReference type="SAM" id="MobiDB-lite"/>
    </source>
</evidence>
<organism evidence="3 4">
    <name type="scientific">Aureimonas glaciei</name>
    <dbReference type="NCBI Taxonomy" id="1776957"/>
    <lineage>
        <taxon>Bacteria</taxon>
        <taxon>Pseudomonadati</taxon>
        <taxon>Pseudomonadota</taxon>
        <taxon>Alphaproteobacteria</taxon>
        <taxon>Hyphomicrobiales</taxon>
        <taxon>Aurantimonadaceae</taxon>
        <taxon>Aureimonas</taxon>
    </lineage>
</organism>
<dbReference type="AlphaFoldDB" id="A0A917DK63"/>
<comment type="caution">
    <text evidence="3">The sequence shown here is derived from an EMBL/GenBank/DDBJ whole genome shotgun (WGS) entry which is preliminary data.</text>
</comment>
<reference evidence="3" key="1">
    <citation type="journal article" date="2014" name="Int. J. Syst. Evol. Microbiol.">
        <title>Complete genome sequence of Corynebacterium casei LMG S-19264T (=DSM 44701T), isolated from a smear-ripened cheese.</title>
        <authorList>
            <consortium name="US DOE Joint Genome Institute (JGI-PGF)"/>
            <person name="Walter F."/>
            <person name="Albersmeier A."/>
            <person name="Kalinowski J."/>
            <person name="Ruckert C."/>
        </authorList>
    </citation>
    <scope>NUCLEOTIDE SEQUENCE</scope>
    <source>
        <strain evidence="3">CGMCC 1.15493</strain>
    </source>
</reference>
<sequence>MTGSVDQKHPDYSDRQPEWKEMRDCARGQHAVKEAAEEYLPMPSGFRAQDDGGRAMYGAYMKRAQFPEILGPTVRGMVGIIHRTETQIDLPTSMLGLWEKATVDGLSLEAFHRRVTTDILLTGRYGILVDAPPEGSDMPYLAGYSAEALINWSDARDFYVLDEGGLTREGFSWTEKRKFRVLELLDGRYVVSRYSETTKDDGEVVPTKRGGGVFEEIPFVVISSRDLSVAPDEPPLIGVARAALALYRLDADYRHQLFWSGQETMVVINGDAPSAIGAGIVVSLKSGETAEGNELRPDVKYVGPAGTGIAAHRVAIQDERDNAVAAGARIFDSVQRAQESGEALRLRYAAQTATLTSIAQSSAAGLEKALRYIAIMTGANPDEVVVKPNLDFLDATMTPQDAAALVTAWQNNAISYETLYENLQRGEIASSERTAEEEFAQMQREQFEPDEVRAALLLPPAGG</sequence>
<evidence type="ECO:0000313" key="4">
    <source>
        <dbReference type="Proteomes" id="UP000613160"/>
    </source>
</evidence>
<keyword evidence="4" id="KW-1185">Reference proteome</keyword>
<dbReference type="Pfam" id="PF13264">
    <property type="entry name" value="DUF4055"/>
    <property type="match status" value="1"/>
</dbReference>
<dbReference type="Proteomes" id="UP000613160">
    <property type="component" value="Unassembled WGS sequence"/>
</dbReference>
<evidence type="ECO:0000313" key="3">
    <source>
        <dbReference type="EMBL" id="GGD43425.1"/>
    </source>
</evidence>
<name>A0A917DK63_9HYPH</name>
<dbReference type="EMBL" id="BMJJ01000022">
    <property type="protein sequence ID" value="GGD43425.1"/>
    <property type="molecule type" value="Genomic_DNA"/>
</dbReference>
<protein>
    <recommendedName>
        <fullName evidence="2">DUF4055 domain-containing protein</fullName>
    </recommendedName>
</protein>
<gene>
    <name evidence="3" type="ORF">GCM10011335_52550</name>
</gene>